<dbReference type="Gene3D" id="3.40.50.720">
    <property type="entry name" value="NAD(P)-binding Rossmann-like Domain"/>
    <property type="match status" value="1"/>
</dbReference>
<dbReference type="PANTHER" id="PTHR43162:SF1">
    <property type="entry name" value="PRESTALK A DIFFERENTIATION PROTEIN A"/>
    <property type="match status" value="1"/>
</dbReference>
<dbReference type="InterPro" id="IPR036291">
    <property type="entry name" value="NAD(P)-bd_dom_sf"/>
</dbReference>
<dbReference type="Pfam" id="PF13460">
    <property type="entry name" value="NAD_binding_10"/>
    <property type="match status" value="1"/>
</dbReference>
<dbReference type="KEGG" id="acab:QRX50_30750"/>
<evidence type="ECO:0000259" key="1">
    <source>
        <dbReference type="Pfam" id="PF13460"/>
    </source>
</evidence>
<accession>A0A9Y2I962</accession>
<protein>
    <submittedName>
        <fullName evidence="2">NAD(P)H-binding protein</fullName>
    </submittedName>
</protein>
<dbReference type="SUPFAM" id="SSF51735">
    <property type="entry name" value="NAD(P)-binding Rossmann-fold domains"/>
    <property type="match status" value="1"/>
</dbReference>
<dbReference type="Proteomes" id="UP001236014">
    <property type="component" value="Chromosome"/>
</dbReference>
<feature type="domain" description="NAD(P)-binding" evidence="1">
    <location>
        <begin position="6"/>
        <end position="128"/>
    </location>
</feature>
<dbReference type="InterPro" id="IPR016040">
    <property type="entry name" value="NAD(P)-bd_dom"/>
</dbReference>
<dbReference type="AlphaFoldDB" id="A0A9Y2I962"/>
<sequence>MIVVTGATGNIGRPLVAALAAAGAPVTAVSRTAPAGLPEGVAHQVADLAAPESLREVVAGADALFLFPGGPAPAELADVAKAGGVRRLVLLSSQGAATRPEAYAFFAAYEQAVRSAVPAAAILRPSGFTTNTLGWAPSVRASRLVEAPFGDVALPFVDPADIAAVAAAALLDDSHDGAEYDVTGPEALTPRERAAVIGTALGEPVRFVEQTPDEARARMLEFMPAPIVEATLGVLGSPLPAERRVSPDVRRVLGRPARTFGEWVADSVAAFR</sequence>
<dbReference type="PANTHER" id="PTHR43162">
    <property type="match status" value="1"/>
</dbReference>
<name>A0A9Y2I962_9PSEU</name>
<proteinExistence type="predicted"/>
<evidence type="ECO:0000313" key="2">
    <source>
        <dbReference type="EMBL" id="WIX75847.1"/>
    </source>
</evidence>
<dbReference type="Gene3D" id="3.90.25.10">
    <property type="entry name" value="UDP-galactose 4-epimerase, domain 1"/>
    <property type="match status" value="1"/>
</dbReference>
<dbReference type="RefSeq" id="WP_285966609.1">
    <property type="nucleotide sequence ID" value="NZ_CP127294.1"/>
</dbReference>
<keyword evidence="3" id="KW-1185">Reference proteome</keyword>
<reference evidence="2 3" key="1">
    <citation type="submission" date="2023-06" db="EMBL/GenBank/DDBJ databases">
        <authorList>
            <person name="Oyuntsetseg B."/>
            <person name="Kim S.B."/>
        </authorList>
    </citation>
    <scope>NUCLEOTIDE SEQUENCE [LARGE SCALE GENOMIC DNA]</scope>
    <source>
        <strain evidence="2 3">2-15</strain>
    </source>
</reference>
<gene>
    <name evidence="2" type="ORF">QRX50_30750</name>
</gene>
<dbReference type="InterPro" id="IPR051604">
    <property type="entry name" value="Ergot_Alk_Oxidoreductase"/>
</dbReference>
<organism evidence="2 3">
    <name type="scientific">Amycolatopsis carbonis</name>
    <dbReference type="NCBI Taxonomy" id="715471"/>
    <lineage>
        <taxon>Bacteria</taxon>
        <taxon>Bacillati</taxon>
        <taxon>Actinomycetota</taxon>
        <taxon>Actinomycetes</taxon>
        <taxon>Pseudonocardiales</taxon>
        <taxon>Pseudonocardiaceae</taxon>
        <taxon>Amycolatopsis</taxon>
    </lineage>
</organism>
<evidence type="ECO:0000313" key="3">
    <source>
        <dbReference type="Proteomes" id="UP001236014"/>
    </source>
</evidence>
<dbReference type="EMBL" id="CP127294">
    <property type="protein sequence ID" value="WIX75847.1"/>
    <property type="molecule type" value="Genomic_DNA"/>
</dbReference>